<dbReference type="RefSeq" id="WP_076387336.1">
    <property type="nucleotide sequence ID" value="NZ_FTOI01000009.1"/>
</dbReference>
<gene>
    <name evidence="1" type="ORF">SAMN05421789_1099</name>
</gene>
<organism evidence="1 2">
    <name type="scientific">Kaistella chaponensis</name>
    <dbReference type="NCBI Taxonomy" id="713588"/>
    <lineage>
        <taxon>Bacteria</taxon>
        <taxon>Pseudomonadati</taxon>
        <taxon>Bacteroidota</taxon>
        <taxon>Flavobacteriia</taxon>
        <taxon>Flavobacteriales</taxon>
        <taxon>Weeksellaceae</taxon>
        <taxon>Chryseobacterium group</taxon>
        <taxon>Kaistella</taxon>
    </lineage>
</organism>
<proteinExistence type="predicted"/>
<evidence type="ECO:0000313" key="2">
    <source>
        <dbReference type="Proteomes" id="UP000185839"/>
    </source>
</evidence>
<dbReference type="InterPro" id="IPR008969">
    <property type="entry name" value="CarboxyPept-like_regulatory"/>
</dbReference>
<name>A0A1N7MJB5_9FLAO</name>
<dbReference type="Gene3D" id="2.60.40.1120">
    <property type="entry name" value="Carboxypeptidase-like, regulatory domain"/>
    <property type="match status" value="1"/>
</dbReference>
<dbReference type="OrthoDB" id="1212946at2"/>
<accession>A0A1N7MJB5</accession>
<reference evidence="2" key="1">
    <citation type="submission" date="2017-01" db="EMBL/GenBank/DDBJ databases">
        <authorList>
            <person name="Varghese N."/>
            <person name="Submissions S."/>
        </authorList>
    </citation>
    <scope>NUCLEOTIDE SEQUENCE [LARGE SCALE GENOMIC DNA]</scope>
    <source>
        <strain evidence="2">DSM 23145</strain>
    </source>
</reference>
<dbReference type="Proteomes" id="UP000185839">
    <property type="component" value="Unassembled WGS sequence"/>
</dbReference>
<evidence type="ECO:0000313" key="1">
    <source>
        <dbReference type="EMBL" id="SIS86177.1"/>
    </source>
</evidence>
<dbReference type="STRING" id="713588.SAMN05421789_1099"/>
<sequence>MKYYIAVFEKLREIYVSRGAMENDLPLICPSLRMYENEDLELLKPASLLNDDQKKTESILKKQNISYELNSVPISAYFWDLNVNTALFDIYRDILEYSNIRDFEQNFMRISVNSSAILSDSKNADTKEYKSYKKYRLAYDLALQKITEHLSTFEDLNTDDQKTNWKDQFLSLNNSKELAMSEWKVRGFKDLIEKELVRINANSDADLYLAMSRDAKFSFDSAERTDIITFSAIHDINFIPYDFMENESGWNSLKLNKQEMETLYLAAKSGNQNLPSEILSIDYDESGIEAIEVDYSFVHLKRSWFNKNFMLSPFFEWKESKPISDGVTISDGFKLPAIPKTMMLIKNLKIILDSSVNSADVNDPNKLIFFGPMIMKQQLFINKNNNERFLKVVTDKKILQSDQLSYLSRKATPQMVNIQIPGKRPQIFESTTGDPVTPVFNTIKVDRMKMGTVLTSRQIFTAVTPQPIEPVRTTVATPLATDPIRPKTFPTNIKLTSAIFVPINLPVFENLSNVTFRVIDNKNNAPVYKCSISIIGTNSNNETNRIFNIETDLDGTISQKLPIGDYNISLKINEYAAFDAKINVPTTNPITLEYKLQRKQIQFKSFFLIGMVCEKMPKIPAH</sequence>
<dbReference type="SUPFAM" id="SSF49464">
    <property type="entry name" value="Carboxypeptidase regulatory domain-like"/>
    <property type="match status" value="1"/>
</dbReference>
<dbReference type="AlphaFoldDB" id="A0A1N7MJB5"/>
<keyword evidence="2" id="KW-1185">Reference proteome</keyword>
<protein>
    <submittedName>
        <fullName evidence="1">Uncharacterized protein</fullName>
    </submittedName>
</protein>
<dbReference type="EMBL" id="FTOI01000009">
    <property type="protein sequence ID" value="SIS86177.1"/>
    <property type="molecule type" value="Genomic_DNA"/>
</dbReference>